<dbReference type="RefSeq" id="WP_087619569.1">
    <property type="nucleotide sequence ID" value="NZ_NEXX01000001.1"/>
</dbReference>
<evidence type="ECO:0000259" key="3">
    <source>
        <dbReference type="Pfam" id="PF17782"/>
    </source>
</evidence>
<evidence type="ECO:0000313" key="5">
    <source>
        <dbReference type="Proteomes" id="UP000196536"/>
    </source>
</evidence>
<dbReference type="Gene3D" id="3.40.50.450">
    <property type="match status" value="1"/>
</dbReference>
<dbReference type="OrthoDB" id="9785707at2"/>
<comment type="caution">
    <text evidence="4">The sequence shown here is derived from an EMBL/GenBank/DDBJ whole genome shotgun (WGS) entry which is preliminary data.</text>
</comment>
<dbReference type="Pfam" id="PF02481">
    <property type="entry name" value="DNA_processg_A"/>
    <property type="match status" value="1"/>
</dbReference>
<evidence type="ECO:0000259" key="2">
    <source>
        <dbReference type="Pfam" id="PF02481"/>
    </source>
</evidence>
<name>A0A1Z9Z354_9GAMM</name>
<organism evidence="4 5">
    <name type="scientific">Acinetobacter populi</name>
    <dbReference type="NCBI Taxonomy" id="1582270"/>
    <lineage>
        <taxon>Bacteria</taxon>
        <taxon>Pseudomonadati</taxon>
        <taxon>Pseudomonadota</taxon>
        <taxon>Gammaproteobacteria</taxon>
        <taxon>Moraxellales</taxon>
        <taxon>Moraxellaceae</taxon>
        <taxon>Acinetobacter</taxon>
    </lineage>
</organism>
<dbReference type="GO" id="GO:0009294">
    <property type="term" value="P:DNA-mediated transformation"/>
    <property type="evidence" value="ECO:0007669"/>
    <property type="project" value="InterPro"/>
</dbReference>
<dbReference type="InterPro" id="IPR041614">
    <property type="entry name" value="DprA_WH"/>
</dbReference>
<dbReference type="Proteomes" id="UP000196536">
    <property type="component" value="Unassembled WGS sequence"/>
</dbReference>
<proteinExistence type="inferred from homology"/>
<dbReference type="PANTHER" id="PTHR43022:SF1">
    <property type="entry name" value="PROTEIN SMF"/>
    <property type="match status" value="1"/>
</dbReference>
<dbReference type="InterPro" id="IPR057666">
    <property type="entry name" value="DrpA_SLOG"/>
</dbReference>
<dbReference type="NCBIfam" id="TIGR00732">
    <property type="entry name" value="dprA"/>
    <property type="match status" value="1"/>
</dbReference>
<keyword evidence="5" id="KW-1185">Reference proteome</keyword>
<dbReference type="Pfam" id="PF17782">
    <property type="entry name" value="WHD_DprA"/>
    <property type="match status" value="1"/>
</dbReference>
<dbReference type="Gene3D" id="1.10.10.10">
    <property type="entry name" value="Winged helix-like DNA-binding domain superfamily/Winged helix DNA-binding domain"/>
    <property type="match status" value="1"/>
</dbReference>
<comment type="similarity">
    <text evidence="1">Belongs to the DprA/Smf family.</text>
</comment>
<feature type="domain" description="DprA winged helix" evidence="3">
    <location>
        <begin position="334"/>
        <end position="379"/>
    </location>
</feature>
<protein>
    <submittedName>
        <fullName evidence="4">DNA protecting protein DprA</fullName>
    </submittedName>
</protein>
<dbReference type="AlphaFoldDB" id="A0A1Z9Z354"/>
<evidence type="ECO:0000256" key="1">
    <source>
        <dbReference type="ARBA" id="ARBA00006525"/>
    </source>
</evidence>
<gene>
    <name evidence="4" type="ORF">CAP51_04680</name>
</gene>
<evidence type="ECO:0000313" key="4">
    <source>
        <dbReference type="EMBL" id="OUY08913.1"/>
    </source>
</evidence>
<dbReference type="InterPro" id="IPR003488">
    <property type="entry name" value="DprA"/>
</dbReference>
<dbReference type="PANTHER" id="PTHR43022">
    <property type="entry name" value="PROTEIN SMF"/>
    <property type="match status" value="1"/>
</dbReference>
<dbReference type="EMBL" id="NEXX01000001">
    <property type="protein sequence ID" value="OUY08913.1"/>
    <property type="molecule type" value="Genomic_DNA"/>
</dbReference>
<sequence length="384" mass="42598">MQHIPQPDIDQLSLWYVLQYSLSSFHRLLSHFGNASDAIQLAALPIWQQLKLHPNHLQRLQIFHNPQGQQDFQTCLKLTLEHCDSIIFKHQHNYPVSLSHYDDSPPILFVQGDTNVLQQPQIAMVGSRQPGPHGKQVAYDFANFFAEQNFVVTSGLALGIDAASHHGAIQNGKSIAVIGTGLDQCYPSEHRSLWQGIIEHGGAIVSEFLANTPPAKRNFPRRNRMISGLSLGTVVVEAGLQSGSLITAKKAAEQGKQVFAIPGHIYSQYHQGCHQLIREGATLVDHPLQVIEDLNMFGQAQVRSPAPSKAVLKKPDHQTVAPQTESIAIPEHLNALYQQLDWIGISIDELAIRLNQNIIDLNVALVELELLGLCKQHGGRYLRC</sequence>
<dbReference type="SUPFAM" id="SSF102405">
    <property type="entry name" value="MCP/YpsA-like"/>
    <property type="match status" value="1"/>
</dbReference>
<feature type="domain" description="Smf/DprA SLOG" evidence="2">
    <location>
        <begin position="86"/>
        <end position="294"/>
    </location>
</feature>
<dbReference type="InterPro" id="IPR036388">
    <property type="entry name" value="WH-like_DNA-bd_sf"/>
</dbReference>
<reference evidence="4 5" key="1">
    <citation type="submission" date="2017-05" db="EMBL/GenBank/DDBJ databases">
        <title>Acinetobacter populi ANC 5415 (= PBJ7), whole genome shotgun sequencing project.</title>
        <authorList>
            <person name="Nemec A."/>
            <person name="Radolfova-Krizova L."/>
        </authorList>
    </citation>
    <scope>NUCLEOTIDE SEQUENCE [LARGE SCALE GENOMIC DNA]</scope>
    <source>
        <strain evidence="4 5">PBJ7</strain>
    </source>
</reference>
<accession>A0A1Z9Z354</accession>